<dbReference type="GeneTree" id="ENSGT00730000111785"/>
<dbReference type="GeneID" id="102026173"/>
<dbReference type="GO" id="GO:0005794">
    <property type="term" value="C:Golgi apparatus"/>
    <property type="evidence" value="ECO:0007669"/>
    <property type="project" value="TreeGrafter"/>
</dbReference>
<evidence type="ECO:0000313" key="4">
    <source>
        <dbReference type="Ensembl" id="ENSCLAP00000010178.1"/>
    </source>
</evidence>
<proteinExistence type="predicted"/>
<feature type="compositionally biased region" description="Low complexity" evidence="1">
    <location>
        <begin position="105"/>
        <end position="152"/>
    </location>
</feature>
<keyword evidence="2" id="KW-1133">Transmembrane helix</keyword>
<name>A0A8C2V578_CHILA</name>
<feature type="domain" description="CLLAC-motif containing" evidence="3">
    <location>
        <begin position="51"/>
        <end position="75"/>
    </location>
</feature>
<dbReference type="RefSeq" id="NP_001358687.1">
    <property type="nucleotide sequence ID" value="NM_001371758.1"/>
</dbReference>
<dbReference type="PANTHER" id="PTHR35349:SF5">
    <property type="entry name" value="DYNACTIN ASSOCIATED PROTEIN"/>
    <property type="match status" value="1"/>
</dbReference>
<dbReference type="InterPro" id="IPR053297">
    <property type="entry name" value="Dynactin-associated"/>
</dbReference>
<keyword evidence="2" id="KW-0812">Transmembrane</keyword>
<dbReference type="Pfam" id="PF15675">
    <property type="entry name" value="CLLAC"/>
    <property type="match status" value="1"/>
</dbReference>
<evidence type="ECO:0000256" key="1">
    <source>
        <dbReference type="SAM" id="MobiDB-lite"/>
    </source>
</evidence>
<dbReference type="AlphaFoldDB" id="A0A8C2V578"/>
<protein>
    <submittedName>
        <fullName evidence="4">Dynactin-associated protein</fullName>
    </submittedName>
</protein>
<dbReference type="OMA" id="HHVTCEL"/>
<sequence length="164" mass="17575">MTSKPEEYVMEIEQNAAETFPRNPYCLSEGTQCGCRLHNVIIQPQMASGKPWSLWKTCLVCLLACLIASAIVALVSHFGQYGKPIGNTTIIIHADGRSNQGAGIPTYTPPTSSTSPGPQSTTPSTPTTSPSTSTSVPTTSMETTTTISTTTPIHHVDIEYEDEE</sequence>
<keyword evidence="2" id="KW-0472">Membrane</keyword>
<dbReference type="InterPro" id="IPR031379">
    <property type="entry name" value="CLLAC"/>
</dbReference>
<feature type="transmembrane region" description="Helical" evidence="2">
    <location>
        <begin position="54"/>
        <end position="75"/>
    </location>
</feature>
<evidence type="ECO:0000313" key="5">
    <source>
        <dbReference type="Proteomes" id="UP000694398"/>
    </source>
</evidence>
<dbReference type="Proteomes" id="UP000694398">
    <property type="component" value="Unassembled WGS sequence"/>
</dbReference>
<reference evidence="4" key="2">
    <citation type="submission" date="2025-09" db="UniProtKB">
        <authorList>
            <consortium name="Ensembl"/>
        </authorList>
    </citation>
    <scope>IDENTIFICATION</scope>
</reference>
<dbReference type="OrthoDB" id="9809784at2759"/>
<dbReference type="GO" id="GO:0005886">
    <property type="term" value="C:plasma membrane"/>
    <property type="evidence" value="ECO:0007669"/>
    <property type="project" value="TreeGrafter"/>
</dbReference>
<accession>A0A8C2V578</accession>
<evidence type="ECO:0000256" key="2">
    <source>
        <dbReference type="SAM" id="Phobius"/>
    </source>
</evidence>
<dbReference type="Ensembl" id="ENSCLAT00000010308.1">
    <property type="protein sequence ID" value="ENSCLAP00000010178.1"/>
    <property type="gene ID" value="ENSCLAG00000007044.1"/>
</dbReference>
<evidence type="ECO:0000259" key="3">
    <source>
        <dbReference type="Pfam" id="PF15675"/>
    </source>
</evidence>
<feature type="region of interest" description="Disordered" evidence="1">
    <location>
        <begin position="101"/>
        <end position="164"/>
    </location>
</feature>
<dbReference type="PANTHER" id="PTHR35349">
    <property type="entry name" value="DYNACTIN-ASSOCIATED PROTEIN"/>
    <property type="match status" value="1"/>
</dbReference>
<reference evidence="4" key="1">
    <citation type="submission" date="2025-08" db="UniProtKB">
        <authorList>
            <consortium name="Ensembl"/>
        </authorList>
    </citation>
    <scope>IDENTIFICATION</scope>
</reference>
<organism evidence="4 5">
    <name type="scientific">Chinchilla lanigera</name>
    <name type="common">Long-tailed chinchilla</name>
    <name type="synonym">Chinchilla villidera</name>
    <dbReference type="NCBI Taxonomy" id="34839"/>
    <lineage>
        <taxon>Eukaryota</taxon>
        <taxon>Metazoa</taxon>
        <taxon>Chordata</taxon>
        <taxon>Craniata</taxon>
        <taxon>Vertebrata</taxon>
        <taxon>Euteleostomi</taxon>
        <taxon>Mammalia</taxon>
        <taxon>Eutheria</taxon>
        <taxon>Euarchontoglires</taxon>
        <taxon>Glires</taxon>
        <taxon>Rodentia</taxon>
        <taxon>Hystricomorpha</taxon>
        <taxon>Chinchillidae</taxon>
        <taxon>Chinchilla</taxon>
    </lineage>
</organism>
<keyword evidence="5" id="KW-1185">Reference proteome</keyword>
<gene>
    <name evidence="4" type="primary">Dynap</name>
</gene>